<dbReference type="Pfam" id="PF19553">
    <property type="entry name" value="DUF6076"/>
    <property type="match status" value="1"/>
</dbReference>
<reference evidence="1" key="1">
    <citation type="journal article" date="2013" name="PLoS ONE">
        <title>Metagenomic insights into the carbohydrate-active enzymes carried by the microorganisms adhering to solid digesta in the rumen of cows.</title>
        <authorList>
            <person name="Wang L."/>
            <person name="Hatem A."/>
            <person name="Catalyurek U.V."/>
            <person name="Morrison M."/>
            <person name="Yu Z."/>
        </authorList>
    </citation>
    <scope>NUCLEOTIDE SEQUENCE</scope>
</reference>
<organism evidence="1">
    <name type="scientific">uncultured bacterium Contig1522a</name>
    <dbReference type="NCBI Taxonomy" id="1393448"/>
    <lineage>
        <taxon>Bacteria</taxon>
        <taxon>environmental samples</taxon>
    </lineage>
</organism>
<evidence type="ECO:0000313" key="1">
    <source>
        <dbReference type="EMBL" id="AHF23925.1"/>
    </source>
</evidence>
<dbReference type="AlphaFoldDB" id="W0FLR4"/>
<name>W0FLR4_9BACT</name>
<sequence length="131" mass="15677">MLELEFDKLIEIGARFRKCRRCGRYFLMKGNYDTNYCDTPAAGETKSCQELAAQENYKKRMEADEALPIYNKYYKRYSARVKVRQIKEADFKRWRYEAMQKRDACSRGEITPGELVDWMEAAFPNRKKKEE</sequence>
<dbReference type="InterPro" id="IPR045722">
    <property type="entry name" value="DUF6076"/>
</dbReference>
<protein>
    <submittedName>
        <fullName evidence="1">Uncharacterized protein</fullName>
    </submittedName>
</protein>
<proteinExistence type="predicted"/>
<dbReference type="EMBL" id="KC246779">
    <property type="protein sequence ID" value="AHF23925.1"/>
    <property type="molecule type" value="Genomic_DNA"/>
</dbReference>
<accession>W0FLR4</accession>